<accession>X0SPX1</accession>
<comment type="caution">
    <text evidence="1">The sequence shown here is derived from an EMBL/GenBank/DDBJ whole genome shotgun (WGS) entry which is preliminary data.</text>
</comment>
<organism evidence="1">
    <name type="scientific">marine sediment metagenome</name>
    <dbReference type="NCBI Taxonomy" id="412755"/>
    <lineage>
        <taxon>unclassified sequences</taxon>
        <taxon>metagenomes</taxon>
        <taxon>ecological metagenomes</taxon>
    </lineage>
</organism>
<name>X0SPX1_9ZZZZ</name>
<dbReference type="EMBL" id="BARS01004766">
    <property type="protein sequence ID" value="GAF83143.1"/>
    <property type="molecule type" value="Genomic_DNA"/>
</dbReference>
<proteinExistence type="predicted"/>
<protein>
    <submittedName>
        <fullName evidence="1">Uncharacterized protein</fullName>
    </submittedName>
</protein>
<reference evidence="1" key="1">
    <citation type="journal article" date="2014" name="Front. Microbiol.">
        <title>High frequency of phylogenetically diverse reductive dehalogenase-homologous genes in deep subseafloor sedimentary metagenomes.</title>
        <authorList>
            <person name="Kawai M."/>
            <person name="Futagami T."/>
            <person name="Toyoda A."/>
            <person name="Takaki Y."/>
            <person name="Nishi S."/>
            <person name="Hori S."/>
            <person name="Arai W."/>
            <person name="Tsubouchi T."/>
            <person name="Morono Y."/>
            <person name="Uchiyama I."/>
            <person name="Ito T."/>
            <person name="Fujiyama A."/>
            <person name="Inagaki F."/>
            <person name="Takami H."/>
        </authorList>
    </citation>
    <scope>NUCLEOTIDE SEQUENCE</scope>
    <source>
        <strain evidence="1">Expedition CK06-06</strain>
    </source>
</reference>
<sequence length="89" mass="10113">MNLGYALFVLKDGTKHQGIIALIRHFVKQELKVLVKIPKPESKYNALDVDPIVLADCSHCLDGIKKFYCKIPDCEIETRIPCPKCKLML</sequence>
<dbReference type="AlphaFoldDB" id="X0SPX1"/>
<gene>
    <name evidence="1" type="ORF">S01H1_09318</name>
</gene>
<evidence type="ECO:0000313" key="1">
    <source>
        <dbReference type="EMBL" id="GAF83143.1"/>
    </source>
</evidence>